<evidence type="ECO:0000256" key="3">
    <source>
        <dbReference type="ARBA" id="ARBA00022989"/>
    </source>
</evidence>
<dbReference type="AlphaFoldDB" id="A0A328WKI5"/>
<evidence type="ECO:0000313" key="7">
    <source>
        <dbReference type="Proteomes" id="UP000249518"/>
    </source>
</evidence>
<dbReference type="RefSeq" id="WP_112086974.1">
    <property type="nucleotide sequence ID" value="NZ_QLSV01000014.1"/>
</dbReference>
<feature type="transmembrane region" description="Helical" evidence="5">
    <location>
        <begin position="96"/>
        <end position="123"/>
    </location>
</feature>
<keyword evidence="4 5" id="KW-0472">Membrane</keyword>
<dbReference type="Proteomes" id="UP000249518">
    <property type="component" value="Unassembled WGS sequence"/>
</dbReference>
<feature type="transmembrane region" description="Helical" evidence="5">
    <location>
        <begin position="55"/>
        <end position="76"/>
    </location>
</feature>
<evidence type="ECO:0000256" key="4">
    <source>
        <dbReference type="ARBA" id="ARBA00023136"/>
    </source>
</evidence>
<accession>A0A328WKI5</accession>
<comment type="caution">
    <text evidence="6">The sequence shown here is derived from an EMBL/GenBank/DDBJ whole genome shotgun (WGS) entry which is preliminary data.</text>
</comment>
<dbReference type="OrthoDB" id="9808930at2"/>
<feature type="transmembrane region" description="Helical" evidence="5">
    <location>
        <begin position="12"/>
        <end position="34"/>
    </location>
</feature>
<name>A0A328WKI5_9FLAO</name>
<keyword evidence="7" id="KW-1185">Reference proteome</keyword>
<comment type="subcellular location">
    <subcellularLocation>
        <location evidence="1">Membrane</location>
        <topology evidence="1">Multi-pass membrane protein</topology>
    </subcellularLocation>
</comment>
<keyword evidence="2 5" id="KW-0812">Transmembrane</keyword>
<evidence type="ECO:0000256" key="2">
    <source>
        <dbReference type="ARBA" id="ARBA00022692"/>
    </source>
</evidence>
<protein>
    <recommendedName>
        <fullName evidence="8">Tic20 family protein</fullName>
    </recommendedName>
</protein>
<evidence type="ECO:0000256" key="5">
    <source>
        <dbReference type="SAM" id="Phobius"/>
    </source>
</evidence>
<evidence type="ECO:0000256" key="1">
    <source>
        <dbReference type="ARBA" id="ARBA00004141"/>
    </source>
</evidence>
<evidence type="ECO:0000313" key="6">
    <source>
        <dbReference type="EMBL" id="RAR46862.1"/>
    </source>
</evidence>
<gene>
    <name evidence="6" type="ORF">B0I10_11482</name>
</gene>
<proteinExistence type="predicted"/>
<dbReference type="EMBL" id="QLSV01000014">
    <property type="protein sequence ID" value="RAR46862.1"/>
    <property type="molecule type" value="Genomic_DNA"/>
</dbReference>
<dbReference type="InterPro" id="IPR019109">
    <property type="entry name" value="MamF_MmsF"/>
</dbReference>
<reference evidence="6 7" key="1">
    <citation type="submission" date="2018-06" db="EMBL/GenBank/DDBJ databases">
        <title>Genomic Encyclopedia of Type Strains, Phase III (KMG-III): the genomes of soil and plant-associated and newly described type strains.</title>
        <authorList>
            <person name="Whitman W."/>
        </authorList>
    </citation>
    <scope>NUCLEOTIDE SEQUENCE [LARGE SCALE GENOMIC DNA]</scope>
    <source>
        <strain evidence="6 7">CGMCC 1.12504</strain>
    </source>
</reference>
<dbReference type="Pfam" id="PF09685">
    <property type="entry name" value="MamF_MmsF"/>
    <property type="match status" value="1"/>
</dbReference>
<keyword evidence="3 5" id="KW-1133">Transmembrane helix</keyword>
<organism evidence="6 7">
    <name type="scientific">Flavobacterium lacus</name>
    <dbReference type="NCBI Taxonomy" id="1353778"/>
    <lineage>
        <taxon>Bacteria</taxon>
        <taxon>Pseudomonadati</taxon>
        <taxon>Bacteroidota</taxon>
        <taxon>Flavobacteriia</taxon>
        <taxon>Flavobacteriales</taxon>
        <taxon>Flavobacteriaceae</taxon>
        <taxon>Flavobacterium</taxon>
    </lineage>
</organism>
<sequence length="141" mass="15457">MTTQNEKTTAALLHLSAFAKYLIPFAGIVVPLIIWQTKKHQSEYIDENGKSVVNFHLSVLAYSIVIAIVGGIFFIGSIVNYIEIENAGGDVIPIDLITVGIISLSVLGIWTIAEFILVILGTVRANEGSVYKYPFTINFIK</sequence>
<evidence type="ECO:0008006" key="8">
    <source>
        <dbReference type="Google" id="ProtNLM"/>
    </source>
</evidence>